<feature type="region of interest" description="Disordered" evidence="1">
    <location>
        <begin position="1"/>
        <end position="130"/>
    </location>
</feature>
<organism evidence="2 3">
    <name type="scientific">Halocaridina rubra</name>
    <name type="common">Hawaiian red shrimp</name>
    <dbReference type="NCBI Taxonomy" id="373956"/>
    <lineage>
        <taxon>Eukaryota</taxon>
        <taxon>Metazoa</taxon>
        <taxon>Ecdysozoa</taxon>
        <taxon>Arthropoda</taxon>
        <taxon>Crustacea</taxon>
        <taxon>Multicrustacea</taxon>
        <taxon>Malacostraca</taxon>
        <taxon>Eumalacostraca</taxon>
        <taxon>Eucarida</taxon>
        <taxon>Decapoda</taxon>
        <taxon>Pleocyemata</taxon>
        <taxon>Caridea</taxon>
        <taxon>Atyoidea</taxon>
        <taxon>Atyidae</taxon>
        <taxon>Halocaridina</taxon>
    </lineage>
</organism>
<feature type="region of interest" description="Disordered" evidence="1">
    <location>
        <begin position="219"/>
        <end position="247"/>
    </location>
</feature>
<feature type="region of interest" description="Disordered" evidence="1">
    <location>
        <begin position="301"/>
        <end position="340"/>
    </location>
</feature>
<feature type="compositionally biased region" description="Basic and acidic residues" evidence="1">
    <location>
        <begin position="317"/>
        <end position="331"/>
    </location>
</feature>
<reference evidence="2 3" key="1">
    <citation type="submission" date="2023-11" db="EMBL/GenBank/DDBJ databases">
        <title>Halocaridina rubra genome assembly.</title>
        <authorList>
            <person name="Smith C."/>
        </authorList>
    </citation>
    <scope>NUCLEOTIDE SEQUENCE [LARGE SCALE GENOMIC DNA]</scope>
    <source>
        <strain evidence="2">EP-1</strain>
        <tissue evidence="2">Whole</tissue>
    </source>
</reference>
<evidence type="ECO:0000256" key="1">
    <source>
        <dbReference type="SAM" id="MobiDB-lite"/>
    </source>
</evidence>
<accession>A0AAN9A3M3</accession>
<dbReference type="Proteomes" id="UP001381693">
    <property type="component" value="Unassembled WGS sequence"/>
</dbReference>
<feature type="region of interest" description="Disordered" evidence="1">
    <location>
        <begin position="383"/>
        <end position="406"/>
    </location>
</feature>
<feature type="compositionally biased region" description="Acidic residues" evidence="1">
    <location>
        <begin position="1"/>
        <end position="14"/>
    </location>
</feature>
<keyword evidence="3" id="KW-1185">Reference proteome</keyword>
<name>A0AAN9A3M3_HALRR</name>
<protein>
    <submittedName>
        <fullName evidence="2">Uncharacterized protein</fullName>
    </submittedName>
</protein>
<feature type="region of interest" description="Disordered" evidence="1">
    <location>
        <begin position="483"/>
        <end position="502"/>
    </location>
</feature>
<feature type="compositionally biased region" description="Low complexity" evidence="1">
    <location>
        <begin position="383"/>
        <end position="393"/>
    </location>
</feature>
<feature type="compositionally biased region" description="Low complexity" evidence="1">
    <location>
        <begin position="225"/>
        <end position="242"/>
    </location>
</feature>
<dbReference type="AlphaFoldDB" id="A0AAN9A3M3"/>
<evidence type="ECO:0000313" key="2">
    <source>
        <dbReference type="EMBL" id="KAK7071260.1"/>
    </source>
</evidence>
<evidence type="ECO:0000313" key="3">
    <source>
        <dbReference type="Proteomes" id="UP001381693"/>
    </source>
</evidence>
<gene>
    <name evidence="2" type="ORF">SK128_008992</name>
</gene>
<proteinExistence type="predicted"/>
<dbReference type="EMBL" id="JAXCGZ010015110">
    <property type="protein sequence ID" value="KAK7071260.1"/>
    <property type="molecule type" value="Genomic_DNA"/>
</dbReference>
<sequence>MTMEDVEYVEDTQELLETLPEAIPETEEEGDFSSFPENALEELPEPEAYRRRRPKPRPPVLFGKLEGPIRGPLGPPRGKKGSPSPNDFYKSSLDHIQKEKLPPGRGGVGKPFSEGGFSHERPSGIAGTGDPLMTDESWRWLSALISGNTNRRRIPNGRMRSRPLLLRPLTPRARNRQREILDKRQPVAGLPNTRRLPPVHFRQRTQRPTYFTRPRFREPTHTRQRPTPARVVTDPTTTTPDTLSVHNIAGPPYYDTIPPNILFVDEDVTTPATFPTAPFTSPTNPVSTSAEIWRPATYTRSEKKFDSTTPSPAVRTTRKERYNPNEAERSRPNYPTGREVDDNKWYKQRFPYNDLSWNVDTDQEWFNIWNHNWGDEWGRKWNTETTSKTNPTTASIPGRSEPEERIKWGDDSQDIEPIFPSEKDLFLHNHSIEEDFLEGTLQNHRLFEDISSDIYNYRESPEWPNRFSETSHASNINHSLPASVESPMTPGQPQRSPAFNIYDDNRDPYFGNSVPTSNSREQYIYQPFIDGNRRMSTFPRLVQSSDMKRNPTRTRYRPFVQFASEKSDVSAAKPIEIRHIARVREQVIL</sequence>
<feature type="compositionally biased region" description="Basic and acidic residues" evidence="1">
    <location>
        <begin position="92"/>
        <end position="102"/>
    </location>
</feature>
<comment type="caution">
    <text evidence="2">The sequence shown here is derived from an EMBL/GenBank/DDBJ whole genome shotgun (WGS) entry which is preliminary data.</text>
</comment>